<keyword evidence="1" id="KW-0472">Membrane</keyword>
<gene>
    <name evidence="2" type="ORF">SCLCIDRAFT_1216348</name>
</gene>
<evidence type="ECO:0000313" key="3">
    <source>
        <dbReference type="Proteomes" id="UP000053989"/>
    </source>
</evidence>
<evidence type="ECO:0000313" key="2">
    <source>
        <dbReference type="EMBL" id="KIM61049.1"/>
    </source>
</evidence>
<reference evidence="2 3" key="1">
    <citation type="submission" date="2014-04" db="EMBL/GenBank/DDBJ databases">
        <authorList>
            <consortium name="DOE Joint Genome Institute"/>
            <person name="Kuo A."/>
            <person name="Kohler A."/>
            <person name="Nagy L.G."/>
            <person name="Floudas D."/>
            <person name="Copeland A."/>
            <person name="Barry K.W."/>
            <person name="Cichocki N."/>
            <person name="Veneault-Fourrey C."/>
            <person name="LaButti K."/>
            <person name="Lindquist E.A."/>
            <person name="Lipzen A."/>
            <person name="Lundell T."/>
            <person name="Morin E."/>
            <person name="Murat C."/>
            <person name="Sun H."/>
            <person name="Tunlid A."/>
            <person name="Henrissat B."/>
            <person name="Grigoriev I.V."/>
            <person name="Hibbett D.S."/>
            <person name="Martin F."/>
            <person name="Nordberg H.P."/>
            <person name="Cantor M.N."/>
            <person name="Hua S.X."/>
        </authorList>
    </citation>
    <scope>NUCLEOTIDE SEQUENCE [LARGE SCALE GENOMIC DNA]</scope>
    <source>
        <strain evidence="2 3">Foug A</strain>
    </source>
</reference>
<evidence type="ECO:0000256" key="1">
    <source>
        <dbReference type="SAM" id="Phobius"/>
    </source>
</evidence>
<name>A0A0C3DY08_9AGAM</name>
<accession>A0A0C3DY08</accession>
<keyword evidence="1" id="KW-0812">Transmembrane</keyword>
<dbReference type="InParanoid" id="A0A0C3DY08"/>
<sequence>MTATDCHHCHVNIMWCQRGCRCTSGGRRRRRLLADGTVAVIAGVDVLVLVLVAVVIDRWLFGVVVVVVEPSGLFYQRAK</sequence>
<dbReference type="EMBL" id="KN822056">
    <property type="protein sequence ID" value="KIM61049.1"/>
    <property type="molecule type" value="Genomic_DNA"/>
</dbReference>
<dbReference type="AlphaFoldDB" id="A0A0C3DY08"/>
<dbReference type="Proteomes" id="UP000053989">
    <property type="component" value="Unassembled WGS sequence"/>
</dbReference>
<feature type="transmembrane region" description="Helical" evidence="1">
    <location>
        <begin position="32"/>
        <end position="53"/>
    </location>
</feature>
<dbReference type="HOGENOM" id="CLU_2607420_0_0_1"/>
<proteinExistence type="predicted"/>
<organism evidence="2 3">
    <name type="scientific">Scleroderma citrinum Foug A</name>
    <dbReference type="NCBI Taxonomy" id="1036808"/>
    <lineage>
        <taxon>Eukaryota</taxon>
        <taxon>Fungi</taxon>
        <taxon>Dikarya</taxon>
        <taxon>Basidiomycota</taxon>
        <taxon>Agaricomycotina</taxon>
        <taxon>Agaricomycetes</taxon>
        <taxon>Agaricomycetidae</taxon>
        <taxon>Boletales</taxon>
        <taxon>Sclerodermatineae</taxon>
        <taxon>Sclerodermataceae</taxon>
        <taxon>Scleroderma</taxon>
    </lineage>
</organism>
<keyword evidence="1" id="KW-1133">Transmembrane helix</keyword>
<protein>
    <submittedName>
        <fullName evidence="2">Uncharacterized protein</fullName>
    </submittedName>
</protein>
<keyword evidence="3" id="KW-1185">Reference proteome</keyword>
<feature type="transmembrane region" description="Helical" evidence="1">
    <location>
        <begin position="59"/>
        <end position="75"/>
    </location>
</feature>
<reference evidence="3" key="2">
    <citation type="submission" date="2015-01" db="EMBL/GenBank/DDBJ databases">
        <title>Evolutionary Origins and Diversification of the Mycorrhizal Mutualists.</title>
        <authorList>
            <consortium name="DOE Joint Genome Institute"/>
            <consortium name="Mycorrhizal Genomics Consortium"/>
            <person name="Kohler A."/>
            <person name="Kuo A."/>
            <person name="Nagy L.G."/>
            <person name="Floudas D."/>
            <person name="Copeland A."/>
            <person name="Barry K.W."/>
            <person name="Cichocki N."/>
            <person name="Veneault-Fourrey C."/>
            <person name="LaButti K."/>
            <person name="Lindquist E.A."/>
            <person name="Lipzen A."/>
            <person name="Lundell T."/>
            <person name="Morin E."/>
            <person name="Murat C."/>
            <person name="Riley R."/>
            <person name="Ohm R."/>
            <person name="Sun H."/>
            <person name="Tunlid A."/>
            <person name="Henrissat B."/>
            <person name="Grigoriev I.V."/>
            <person name="Hibbett D.S."/>
            <person name="Martin F."/>
        </authorList>
    </citation>
    <scope>NUCLEOTIDE SEQUENCE [LARGE SCALE GENOMIC DNA]</scope>
    <source>
        <strain evidence="3">Foug A</strain>
    </source>
</reference>